<reference evidence="1 2" key="1">
    <citation type="submission" date="2020-08" db="EMBL/GenBank/DDBJ databases">
        <title>Genome public.</title>
        <authorList>
            <person name="Liu C."/>
            <person name="Sun Q."/>
        </authorList>
    </citation>
    <scope>NUCLEOTIDE SEQUENCE [LARGE SCALE GENOMIC DNA]</scope>
    <source>
        <strain evidence="1 2">NSJ-9</strain>
    </source>
</reference>
<comment type="caution">
    <text evidence="1">The sequence shown here is derived from an EMBL/GenBank/DDBJ whole genome shotgun (WGS) entry which is preliminary data.</text>
</comment>
<evidence type="ECO:0000313" key="2">
    <source>
        <dbReference type="Proteomes" id="UP000643810"/>
    </source>
</evidence>
<sequence length="110" mass="12912">MRWYKDLYVSENITGSLKYIQFMVDHGLQVRPLYLIVLSEISDGQLEIIPVATLKIPIFRHKSYDIIGVAKGYYHARSLVERIYGDVYSQTGDCQVKAYFRQKFEKEERA</sequence>
<keyword evidence="2" id="KW-1185">Reference proteome</keyword>
<accession>A0ABR7GEH9</accession>
<protein>
    <recommendedName>
        <fullName evidence="3">LysR substrate-binding domain-containing protein</fullName>
    </recommendedName>
</protein>
<organism evidence="1 2">
    <name type="scientific">Roseburia lenta</name>
    <dbReference type="NCBI Taxonomy" id="2763061"/>
    <lineage>
        <taxon>Bacteria</taxon>
        <taxon>Bacillati</taxon>
        <taxon>Bacillota</taxon>
        <taxon>Clostridia</taxon>
        <taxon>Lachnospirales</taxon>
        <taxon>Lachnospiraceae</taxon>
        <taxon>Roseburia</taxon>
    </lineage>
</organism>
<dbReference type="RefSeq" id="WP_118281165.1">
    <property type="nucleotide sequence ID" value="NZ_JACOPG010000001.1"/>
</dbReference>
<evidence type="ECO:0000313" key="1">
    <source>
        <dbReference type="EMBL" id="MBC5685195.1"/>
    </source>
</evidence>
<evidence type="ECO:0008006" key="3">
    <source>
        <dbReference type="Google" id="ProtNLM"/>
    </source>
</evidence>
<gene>
    <name evidence="1" type="ORF">H8R94_00970</name>
</gene>
<dbReference type="EMBL" id="JACOPG010000001">
    <property type="protein sequence ID" value="MBC5685195.1"/>
    <property type="molecule type" value="Genomic_DNA"/>
</dbReference>
<dbReference type="Proteomes" id="UP000643810">
    <property type="component" value="Unassembled WGS sequence"/>
</dbReference>
<proteinExistence type="predicted"/>
<name>A0ABR7GEH9_9FIRM</name>